<keyword evidence="4" id="KW-1133">Transmembrane helix</keyword>
<evidence type="ECO:0000256" key="2">
    <source>
        <dbReference type="ARBA" id="ARBA00029447"/>
    </source>
</evidence>
<dbReference type="Proteomes" id="UP000627166">
    <property type="component" value="Unassembled WGS sequence"/>
</dbReference>
<evidence type="ECO:0000313" key="8">
    <source>
        <dbReference type="Proteomes" id="UP000627166"/>
    </source>
</evidence>
<comment type="caution">
    <text evidence="7">The sequence shown here is derived from an EMBL/GenBank/DDBJ whole genome shotgun (WGS) entry which is preliminary data.</text>
</comment>
<name>A0ABR8YRZ4_9CLOT</name>
<dbReference type="PANTHER" id="PTHR32089">
    <property type="entry name" value="METHYL-ACCEPTING CHEMOTAXIS PROTEIN MCPB"/>
    <property type="match status" value="1"/>
</dbReference>
<dbReference type="EMBL" id="JACSQB010000058">
    <property type="protein sequence ID" value="MBD8047025.1"/>
    <property type="molecule type" value="Genomic_DNA"/>
</dbReference>
<evidence type="ECO:0000259" key="6">
    <source>
        <dbReference type="PROSITE" id="PS50885"/>
    </source>
</evidence>
<dbReference type="InterPro" id="IPR004090">
    <property type="entry name" value="Chemotax_Me-accpt_rcpt"/>
</dbReference>
<dbReference type="Gene3D" id="1.10.287.950">
    <property type="entry name" value="Methyl-accepting chemotaxis protein"/>
    <property type="match status" value="1"/>
</dbReference>
<protein>
    <submittedName>
        <fullName evidence="7">Methyl-accepting chemotaxis protein</fullName>
    </submittedName>
</protein>
<evidence type="ECO:0000259" key="5">
    <source>
        <dbReference type="PROSITE" id="PS50111"/>
    </source>
</evidence>
<dbReference type="InterPro" id="IPR004089">
    <property type="entry name" value="MCPsignal_dom"/>
</dbReference>
<dbReference type="SMART" id="SM00283">
    <property type="entry name" value="MA"/>
    <property type="match status" value="1"/>
</dbReference>
<proteinExistence type="inferred from homology"/>
<keyword evidence="4" id="KW-0812">Transmembrane</keyword>
<dbReference type="PRINTS" id="PR00260">
    <property type="entry name" value="CHEMTRNSDUCR"/>
</dbReference>
<reference evidence="7 8" key="1">
    <citation type="submission" date="2020-08" db="EMBL/GenBank/DDBJ databases">
        <title>A Genomic Blueprint of the Chicken Gut Microbiome.</title>
        <authorList>
            <person name="Gilroy R."/>
            <person name="Ravi A."/>
            <person name="Getino M."/>
            <person name="Pursley I."/>
            <person name="Horton D.L."/>
            <person name="Alikhan N.-F."/>
            <person name="Baker D."/>
            <person name="Gharbi K."/>
            <person name="Hall N."/>
            <person name="Watson M."/>
            <person name="Adriaenssens E.M."/>
            <person name="Foster-Nyarko E."/>
            <person name="Jarju S."/>
            <person name="Secka A."/>
            <person name="Antonio M."/>
            <person name="Oren A."/>
            <person name="Chaudhuri R."/>
            <person name="La Ragione R.M."/>
            <person name="Hildebrand F."/>
            <person name="Pallen M.J."/>
        </authorList>
    </citation>
    <scope>NUCLEOTIDE SEQUENCE [LARGE SCALE GENOMIC DNA]</scope>
    <source>
        <strain evidence="7 8">N37</strain>
    </source>
</reference>
<dbReference type="SMART" id="SM00304">
    <property type="entry name" value="HAMP"/>
    <property type="match status" value="2"/>
</dbReference>
<organism evidence="7 8">
    <name type="scientific">Clostridium faecium</name>
    <dbReference type="NCBI Taxonomy" id="2762223"/>
    <lineage>
        <taxon>Bacteria</taxon>
        <taxon>Bacillati</taxon>
        <taxon>Bacillota</taxon>
        <taxon>Clostridia</taxon>
        <taxon>Eubacteriales</taxon>
        <taxon>Clostridiaceae</taxon>
        <taxon>Clostridium</taxon>
    </lineage>
</organism>
<keyword evidence="1 3" id="KW-0807">Transducer</keyword>
<comment type="similarity">
    <text evidence="2">Belongs to the methyl-accepting chemotaxis (MCP) protein family.</text>
</comment>
<dbReference type="PROSITE" id="PS50885">
    <property type="entry name" value="HAMP"/>
    <property type="match status" value="1"/>
</dbReference>
<evidence type="ECO:0000256" key="4">
    <source>
        <dbReference type="SAM" id="Phobius"/>
    </source>
</evidence>
<dbReference type="RefSeq" id="WP_191739996.1">
    <property type="nucleotide sequence ID" value="NZ_JACSQB010000058.1"/>
</dbReference>
<gene>
    <name evidence="7" type="ORF">H9637_08235</name>
</gene>
<dbReference type="Pfam" id="PF00672">
    <property type="entry name" value="HAMP"/>
    <property type="match status" value="1"/>
</dbReference>
<dbReference type="InterPro" id="IPR003660">
    <property type="entry name" value="HAMP_dom"/>
</dbReference>
<evidence type="ECO:0000256" key="3">
    <source>
        <dbReference type="PROSITE-ProRule" id="PRU00284"/>
    </source>
</evidence>
<dbReference type="Pfam" id="PF12729">
    <property type="entry name" value="4HB_MCP_1"/>
    <property type="match status" value="1"/>
</dbReference>
<feature type="domain" description="HAMP" evidence="6">
    <location>
        <begin position="209"/>
        <end position="261"/>
    </location>
</feature>
<dbReference type="Pfam" id="PF00015">
    <property type="entry name" value="MCPsignal"/>
    <property type="match status" value="1"/>
</dbReference>
<dbReference type="SUPFAM" id="SSF58104">
    <property type="entry name" value="Methyl-accepting chemotaxis protein (MCP) signaling domain"/>
    <property type="match status" value="1"/>
</dbReference>
<sequence length="567" mass="63166">MSFKKLKNIKIATLTIIFVILSSITTLLLGGDGILSIKTINDNSTKLSSKSITSLSNVTNMRADFINLRFYILRSINSYDANLESNLNSNKSSLENEIKNYLSINMDATEISLFNSYIDLFNNYWDGWLEIKKDLEQNRPIKKEKINALNKTGDEIEDTLNKLRLHLLDNADNILDENNKVYKDTILNFLIILAIVVFINILASILIVSRLKKSTREMTSLLHMFSTGDLSIDIKGSRNDEFGMMKSSLKSTRDNISNMITVIKDKAQYITDASEVLSNISTQLSHASNEVSATIQNVSKGTFSQAEDLLYITTLMDELNDDLNNMIESIKEVEQNSSNIYIKATESNKDMENLDLSMKNTSESFSKLTNIMATAQTYLLQISSITDLINSISEQTNLLALNAAIESARAGEAGRGFSVVAEEIRKLAEQSKVSSQKINKIIENVSIETNKMIKTADDMKDEMNSQNTNIAIAIESFNEIKKSVEEMSPRIVAVNNNTVSIIDKKALISDKINSSSVIAQQVSASSEEIVASSEETSASSQDVASTSQNLAFRVREVLDEVNKFKLK</sequence>
<feature type="transmembrane region" description="Helical" evidence="4">
    <location>
        <begin position="186"/>
        <end position="208"/>
    </location>
</feature>
<feature type="domain" description="Methyl-accepting transducer" evidence="5">
    <location>
        <begin position="280"/>
        <end position="544"/>
    </location>
</feature>
<keyword evidence="8" id="KW-1185">Reference proteome</keyword>
<accession>A0ABR8YRZ4</accession>
<keyword evidence="4" id="KW-0472">Membrane</keyword>
<dbReference type="InterPro" id="IPR024478">
    <property type="entry name" value="HlyB_4HB_MCP"/>
</dbReference>
<dbReference type="PANTHER" id="PTHR32089:SF112">
    <property type="entry name" value="LYSOZYME-LIKE PROTEIN-RELATED"/>
    <property type="match status" value="1"/>
</dbReference>
<evidence type="ECO:0000256" key="1">
    <source>
        <dbReference type="ARBA" id="ARBA00023224"/>
    </source>
</evidence>
<dbReference type="PROSITE" id="PS50111">
    <property type="entry name" value="CHEMOTAXIS_TRANSDUC_2"/>
    <property type="match status" value="1"/>
</dbReference>
<evidence type="ECO:0000313" key="7">
    <source>
        <dbReference type="EMBL" id="MBD8047025.1"/>
    </source>
</evidence>